<evidence type="ECO:0000313" key="6">
    <source>
        <dbReference type="Proteomes" id="UP000182737"/>
    </source>
</evidence>
<keyword evidence="3" id="KW-0411">Iron-sulfur</keyword>
<evidence type="ECO:0000256" key="2">
    <source>
        <dbReference type="ARBA" id="ARBA00023004"/>
    </source>
</evidence>
<organism evidence="5 6">
    <name type="scientific">Treponema bryantii</name>
    <dbReference type="NCBI Taxonomy" id="163"/>
    <lineage>
        <taxon>Bacteria</taxon>
        <taxon>Pseudomonadati</taxon>
        <taxon>Spirochaetota</taxon>
        <taxon>Spirochaetia</taxon>
        <taxon>Spirochaetales</taxon>
        <taxon>Treponemataceae</taxon>
        <taxon>Treponema</taxon>
    </lineage>
</organism>
<dbReference type="Pfam" id="PF13534">
    <property type="entry name" value="Fer4_17"/>
    <property type="match status" value="1"/>
</dbReference>
<dbReference type="InterPro" id="IPR023210">
    <property type="entry name" value="NADP_OxRdtase_dom"/>
</dbReference>
<evidence type="ECO:0000313" key="5">
    <source>
        <dbReference type="EMBL" id="SFI61772.1"/>
    </source>
</evidence>
<dbReference type="GO" id="GO:0051536">
    <property type="term" value="F:iron-sulfur cluster binding"/>
    <property type="evidence" value="ECO:0007669"/>
    <property type="project" value="UniProtKB-KW"/>
</dbReference>
<dbReference type="InterPro" id="IPR017900">
    <property type="entry name" value="4Fe4S_Fe_S_CS"/>
</dbReference>
<dbReference type="CDD" id="cd19100">
    <property type="entry name" value="AKR_unchar"/>
    <property type="match status" value="1"/>
</dbReference>
<dbReference type="PROSITE" id="PS00198">
    <property type="entry name" value="4FE4S_FER_1"/>
    <property type="match status" value="1"/>
</dbReference>
<dbReference type="RefSeq" id="WP_074930987.1">
    <property type="nucleotide sequence ID" value="NZ_FORI01000003.1"/>
</dbReference>
<dbReference type="InterPro" id="IPR017896">
    <property type="entry name" value="4Fe4S_Fe-S-bd"/>
</dbReference>
<dbReference type="SUPFAM" id="SSF51430">
    <property type="entry name" value="NAD(P)-linked oxidoreductase"/>
    <property type="match status" value="1"/>
</dbReference>
<dbReference type="OrthoDB" id="9773828at2"/>
<evidence type="ECO:0000256" key="3">
    <source>
        <dbReference type="ARBA" id="ARBA00023014"/>
    </source>
</evidence>
<dbReference type="PANTHER" id="PTHR43312:SF1">
    <property type="entry name" value="NADP-DEPENDENT OXIDOREDUCTASE DOMAIN-CONTAINING PROTEIN"/>
    <property type="match status" value="1"/>
</dbReference>
<evidence type="ECO:0000256" key="1">
    <source>
        <dbReference type="ARBA" id="ARBA00022723"/>
    </source>
</evidence>
<keyword evidence="2" id="KW-0408">Iron</keyword>
<dbReference type="PRINTS" id="PR00069">
    <property type="entry name" value="ALDKETRDTASE"/>
</dbReference>
<proteinExistence type="predicted"/>
<dbReference type="EMBL" id="FORI01000003">
    <property type="protein sequence ID" value="SFI61772.1"/>
    <property type="molecule type" value="Genomic_DNA"/>
</dbReference>
<dbReference type="AlphaFoldDB" id="A0A1I3JNB9"/>
<dbReference type="GO" id="GO:0016491">
    <property type="term" value="F:oxidoreductase activity"/>
    <property type="evidence" value="ECO:0007669"/>
    <property type="project" value="InterPro"/>
</dbReference>
<dbReference type="Pfam" id="PF00248">
    <property type="entry name" value="Aldo_ket_red"/>
    <property type="match status" value="1"/>
</dbReference>
<reference evidence="6" key="1">
    <citation type="submission" date="2016-10" db="EMBL/GenBank/DDBJ databases">
        <authorList>
            <person name="Varghese N."/>
            <person name="Submissions S."/>
        </authorList>
    </citation>
    <scope>NUCLEOTIDE SEQUENCE [LARGE SCALE GENOMIC DNA]</scope>
    <source>
        <strain evidence="6">XBD1002</strain>
    </source>
</reference>
<sequence>MKTITLGTTGITTPQNAFGALPVQRVNMETAVEILHRAYDGGMTFFDTARAYSDSEEKMGEAFGKGSKWAESHNREEIFIATKSAAETPEKLKADLETSLRNLKTDYIDIYQLHCVKQCYKPGDGTGLYEVLQEAKAQGKIRHIGITAHKIGIAEEIAESGLYETLQFPFSYLATDRDIALVEKCRQNNVGFIAMKGLSGGLLTNAKACMAFMLQYDVLPIWGIQRMSELEQWLDFFREEPELTPELDALIKKDRDELLGEFCRGCGYCSPCTVGITINQCARMSQMIRRAPSEAWLTPHWQEEMMKVEKCVDCGACLKRCPYELNIPTLLRKNLVDYKEILAGKKI</sequence>
<dbReference type="PROSITE" id="PS51379">
    <property type="entry name" value="4FE4S_FER_2"/>
    <property type="match status" value="1"/>
</dbReference>
<dbReference type="GO" id="GO:0046872">
    <property type="term" value="F:metal ion binding"/>
    <property type="evidence" value="ECO:0007669"/>
    <property type="project" value="UniProtKB-KW"/>
</dbReference>
<accession>A0A1I3JNB9</accession>
<dbReference type="Proteomes" id="UP000182737">
    <property type="component" value="Unassembled WGS sequence"/>
</dbReference>
<dbReference type="InterPro" id="IPR036812">
    <property type="entry name" value="NAD(P)_OxRdtase_dom_sf"/>
</dbReference>
<dbReference type="InterPro" id="IPR020471">
    <property type="entry name" value="AKR"/>
</dbReference>
<dbReference type="InterPro" id="IPR053135">
    <property type="entry name" value="AKR2_Oxidoreductase"/>
</dbReference>
<dbReference type="PANTHER" id="PTHR43312">
    <property type="entry name" value="D-THREO-ALDOSE 1-DEHYDROGENASE"/>
    <property type="match status" value="1"/>
</dbReference>
<gene>
    <name evidence="5" type="ORF">SAMN04487775_103143</name>
</gene>
<name>A0A1I3JNB9_9SPIR</name>
<evidence type="ECO:0000259" key="4">
    <source>
        <dbReference type="PROSITE" id="PS51379"/>
    </source>
</evidence>
<feature type="domain" description="4Fe-4S ferredoxin-type" evidence="4">
    <location>
        <begin position="302"/>
        <end position="333"/>
    </location>
</feature>
<dbReference type="Gene3D" id="3.20.20.100">
    <property type="entry name" value="NADP-dependent oxidoreductase domain"/>
    <property type="match status" value="1"/>
</dbReference>
<keyword evidence="6" id="KW-1185">Reference proteome</keyword>
<protein>
    <submittedName>
        <fullName evidence="5">Predicted oxidoreductase of the aldo/keto reductase family</fullName>
    </submittedName>
</protein>
<keyword evidence="1" id="KW-0479">Metal-binding</keyword>
<dbReference type="SUPFAM" id="SSF46548">
    <property type="entry name" value="alpha-helical ferredoxin"/>
    <property type="match status" value="1"/>
</dbReference>